<accession>A0A1I1KD28</accession>
<gene>
    <name evidence="1" type="ORF">SAMN02745724_01969</name>
</gene>
<sequence>MSQLYYHYTDASTALKILTNNELWLTHTKYLNDSNEGIDVLIYLERYIKNKEILKLLKFIDSRTEAYTCSFSKKKDLLSQWRGYCPPEEGYAIGFKSPEKFRGIMCDEGVSIKGMQTKGEHYCLSRHSHGFEACIYEEEEKEKVSQSMALRMEEKYIRLKSDMPEILENLNNCQINTKEFMQRLECDDVWLAQYIYYKYLFKNETFKEEHEYRFFVTFDSNYNQNPCYRSKGGAFIPYYRYCFGNEDVKKIIIRTTKTTEKCKQGLEHFLMNNKNMNHAEIDDFIETSNIPFQ</sequence>
<dbReference type="Proteomes" id="UP000198862">
    <property type="component" value="Unassembled WGS sequence"/>
</dbReference>
<evidence type="ECO:0008006" key="3">
    <source>
        <dbReference type="Google" id="ProtNLM"/>
    </source>
</evidence>
<evidence type="ECO:0000313" key="2">
    <source>
        <dbReference type="Proteomes" id="UP000198862"/>
    </source>
</evidence>
<name>A0A1I1KD28_9GAMM</name>
<organism evidence="1 2">
    <name type="scientific">Pseudoalteromonas denitrificans DSM 6059</name>
    <dbReference type="NCBI Taxonomy" id="1123010"/>
    <lineage>
        <taxon>Bacteria</taxon>
        <taxon>Pseudomonadati</taxon>
        <taxon>Pseudomonadota</taxon>
        <taxon>Gammaproteobacteria</taxon>
        <taxon>Alteromonadales</taxon>
        <taxon>Pseudoalteromonadaceae</taxon>
        <taxon>Pseudoalteromonas</taxon>
    </lineage>
</organism>
<keyword evidence="2" id="KW-1185">Reference proteome</keyword>
<dbReference type="AlphaFoldDB" id="A0A1I1KD28"/>
<dbReference type="Pfam" id="PF11185">
    <property type="entry name" value="DUF2971"/>
    <property type="match status" value="1"/>
</dbReference>
<protein>
    <recommendedName>
        <fullName evidence="3">DUF2971 domain-containing protein</fullName>
    </recommendedName>
</protein>
<dbReference type="InterPro" id="IPR021352">
    <property type="entry name" value="DUF2971"/>
</dbReference>
<evidence type="ECO:0000313" key="1">
    <source>
        <dbReference type="EMBL" id="SFC56618.1"/>
    </source>
</evidence>
<reference evidence="1 2" key="1">
    <citation type="submission" date="2016-10" db="EMBL/GenBank/DDBJ databases">
        <authorList>
            <person name="de Groot N.N."/>
        </authorList>
    </citation>
    <scope>NUCLEOTIDE SEQUENCE [LARGE SCALE GENOMIC DNA]</scope>
    <source>
        <strain evidence="1 2">DSM 6059</strain>
    </source>
</reference>
<dbReference type="OrthoDB" id="8550178at2"/>
<dbReference type="RefSeq" id="WP_091983244.1">
    <property type="nucleotide sequence ID" value="NZ_FOLO01000012.1"/>
</dbReference>
<dbReference type="EMBL" id="FOLO01000012">
    <property type="protein sequence ID" value="SFC56618.1"/>
    <property type="molecule type" value="Genomic_DNA"/>
</dbReference>
<proteinExistence type="predicted"/>